<keyword evidence="4" id="KW-1185">Reference proteome</keyword>
<reference evidence="3" key="2">
    <citation type="submission" date="2022-09" db="EMBL/GenBank/DDBJ databases">
        <title>Biosynthetic gene clusters of Dactylosporangioum fulvum.</title>
        <authorList>
            <person name="Caradec T."/>
        </authorList>
    </citation>
    <scope>NUCLEOTIDE SEQUENCE</scope>
    <source>
        <strain evidence="3">NRRL B-16292</strain>
    </source>
</reference>
<feature type="region of interest" description="Disordered" evidence="1">
    <location>
        <begin position="19"/>
        <end position="90"/>
    </location>
</feature>
<evidence type="ECO:0000313" key="3">
    <source>
        <dbReference type="EMBL" id="UWP82563.1"/>
    </source>
</evidence>
<dbReference type="PROSITE" id="PS51257">
    <property type="entry name" value="PROKAR_LIPOPROTEIN"/>
    <property type="match status" value="1"/>
</dbReference>
<accession>A0ABY5VXX9</accession>
<keyword evidence="2" id="KW-0732">Signal</keyword>
<evidence type="ECO:0008006" key="5">
    <source>
        <dbReference type="Google" id="ProtNLM"/>
    </source>
</evidence>
<reference evidence="3" key="1">
    <citation type="submission" date="2021-04" db="EMBL/GenBank/DDBJ databases">
        <authorList>
            <person name="Hartkoorn R.C."/>
            <person name="Beaudoing E."/>
            <person name="Hot D."/>
        </authorList>
    </citation>
    <scope>NUCLEOTIDE SEQUENCE</scope>
    <source>
        <strain evidence="3">NRRL B-16292</strain>
    </source>
</reference>
<sequence length="151" mass="15060">MRTLGLLLAVTAVLAGCASRSPGGADTAAPGGSASGTASVAASAPASAGTPAASPRSVQPVPTVSLPTGLPKTREPEPPTDDFPQVTTRGRIRVEGQCVDLVTDSVTWTLLGPDAAKLRDGQQVKVVGVPNPEARTVCTGSPLTPQTVTPV</sequence>
<evidence type="ECO:0000313" key="4">
    <source>
        <dbReference type="Proteomes" id="UP001059617"/>
    </source>
</evidence>
<dbReference type="RefSeq" id="WP_259860335.1">
    <property type="nucleotide sequence ID" value="NZ_BAAAST010000023.1"/>
</dbReference>
<protein>
    <recommendedName>
        <fullName evidence="5">DUF5666 domain-containing protein</fullName>
    </recommendedName>
</protein>
<name>A0ABY5VXX9_9ACTN</name>
<gene>
    <name evidence="3" type="ORF">Dfulv_47290</name>
</gene>
<feature type="compositionally biased region" description="Polar residues" evidence="1">
    <location>
        <begin position="56"/>
        <end position="66"/>
    </location>
</feature>
<feature type="signal peptide" evidence="2">
    <location>
        <begin position="1"/>
        <end position="15"/>
    </location>
</feature>
<feature type="chain" id="PRO_5046604470" description="DUF5666 domain-containing protein" evidence="2">
    <location>
        <begin position="16"/>
        <end position="151"/>
    </location>
</feature>
<proteinExistence type="predicted"/>
<evidence type="ECO:0000256" key="2">
    <source>
        <dbReference type="SAM" id="SignalP"/>
    </source>
</evidence>
<organism evidence="3 4">
    <name type="scientific">Dactylosporangium fulvum</name>
    <dbReference type="NCBI Taxonomy" id="53359"/>
    <lineage>
        <taxon>Bacteria</taxon>
        <taxon>Bacillati</taxon>
        <taxon>Actinomycetota</taxon>
        <taxon>Actinomycetes</taxon>
        <taxon>Micromonosporales</taxon>
        <taxon>Micromonosporaceae</taxon>
        <taxon>Dactylosporangium</taxon>
    </lineage>
</organism>
<evidence type="ECO:0000256" key="1">
    <source>
        <dbReference type="SAM" id="MobiDB-lite"/>
    </source>
</evidence>
<feature type="compositionally biased region" description="Low complexity" evidence="1">
    <location>
        <begin position="19"/>
        <end position="55"/>
    </location>
</feature>
<dbReference type="EMBL" id="CP073720">
    <property type="protein sequence ID" value="UWP82563.1"/>
    <property type="molecule type" value="Genomic_DNA"/>
</dbReference>
<dbReference type="Proteomes" id="UP001059617">
    <property type="component" value="Chromosome"/>
</dbReference>